<reference evidence="1" key="1">
    <citation type="submission" date="2022-05" db="EMBL/GenBank/DDBJ databases">
        <authorList>
            <person name="Friedrich I."/>
            <person name="Poehlein A."/>
            <person name="Schneider D."/>
            <person name="Hertel R."/>
            <person name="Daniel R."/>
        </authorList>
    </citation>
    <scope>NUCLEOTIDE SEQUENCE</scope>
</reference>
<dbReference type="Proteomes" id="UP001056685">
    <property type="component" value="Segment"/>
</dbReference>
<evidence type="ECO:0000313" key="2">
    <source>
        <dbReference type="Proteomes" id="UP001056685"/>
    </source>
</evidence>
<proteinExistence type="predicted"/>
<evidence type="ECO:0000313" key="1">
    <source>
        <dbReference type="EMBL" id="USN14392.1"/>
    </source>
</evidence>
<keyword evidence="2" id="KW-1185">Reference proteome</keyword>
<name>A0A9E7MRA2_9CAUD</name>
<accession>A0A9E7MRA2</accession>
<sequence length="178" mass="19484">MPEAMTLTQAQTALDVWGLRVATRSELMTTNFHVGAYAGATQMGEDWIAEKHAEVRIGWRARVAQYPGAFVVYDPDGDAEDWMLVGDDLAKIVAESVTHHEEINSESTPAPVTVKPTFTFNGHDAMTDEDVADALEQMATMVREGYTSGDAQGLGWWTVTGLTDAEDMPQDEEDGDDD</sequence>
<gene>
    <name evidence="1" type="ORF">KABACHOK_05790</name>
</gene>
<organism evidence="1 2">
    <name type="scientific">Brevundimonas phage vB_BpoS-Kabachok</name>
    <dbReference type="NCBI Taxonomy" id="2948600"/>
    <lineage>
        <taxon>Viruses</taxon>
        <taxon>Duplodnaviria</taxon>
        <taxon>Heunggongvirae</taxon>
        <taxon>Uroviricota</taxon>
        <taxon>Caudoviricetes</taxon>
        <taxon>Jeanschmidtviridae</taxon>
        <taxon>Marchewkavirus</taxon>
        <taxon>Marchewkavirus kabachok</taxon>
    </lineage>
</organism>
<protein>
    <submittedName>
        <fullName evidence="1">Uncharacterized protein</fullName>
    </submittedName>
</protein>
<dbReference type="EMBL" id="ON529852">
    <property type="protein sequence ID" value="USN14392.1"/>
    <property type="molecule type" value="Genomic_DNA"/>
</dbReference>